<reference evidence="2 3" key="2">
    <citation type="submission" date="2018-11" db="EMBL/GenBank/DDBJ databases">
        <authorList>
            <consortium name="Pathogen Informatics"/>
        </authorList>
    </citation>
    <scope>NUCLEOTIDE SEQUENCE [LARGE SCALE GENOMIC DNA]</scope>
</reference>
<reference evidence="4" key="1">
    <citation type="submission" date="2017-02" db="UniProtKB">
        <authorList>
            <consortium name="WormBaseParasite"/>
        </authorList>
    </citation>
    <scope>IDENTIFICATION</scope>
</reference>
<dbReference type="Gene3D" id="2.60.40.640">
    <property type="match status" value="1"/>
</dbReference>
<evidence type="ECO:0000313" key="4">
    <source>
        <dbReference type="WBParaSite" id="HDID_0000842801-mRNA-1"/>
    </source>
</evidence>
<dbReference type="AlphaFoldDB" id="A0A0R3SSW5"/>
<dbReference type="InterPro" id="IPR014756">
    <property type="entry name" value="Ig_E-set"/>
</dbReference>
<gene>
    <name evidence="2" type="ORF">HDID_LOCUS8426</name>
</gene>
<dbReference type="InterPro" id="IPR014752">
    <property type="entry name" value="Arrestin-like_C"/>
</dbReference>
<feature type="region of interest" description="Disordered" evidence="1">
    <location>
        <begin position="251"/>
        <end position="272"/>
    </location>
</feature>
<dbReference type="STRING" id="6216.A0A0R3SSW5"/>
<proteinExistence type="predicted"/>
<feature type="compositionally biased region" description="Basic residues" evidence="1">
    <location>
        <begin position="256"/>
        <end position="267"/>
    </location>
</feature>
<accession>A0A0R3SSW5</accession>
<evidence type="ECO:0000313" key="2">
    <source>
        <dbReference type="EMBL" id="VDL60744.1"/>
    </source>
</evidence>
<name>A0A0R3SSW5_HYMDI</name>
<protein>
    <submittedName>
        <fullName evidence="4">Arrestin_N domain-containing protein</fullName>
    </submittedName>
</protein>
<dbReference type="EMBL" id="UYSG01011077">
    <property type="protein sequence ID" value="VDL60744.1"/>
    <property type="molecule type" value="Genomic_DNA"/>
</dbReference>
<organism evidence="4">
    <name type="scientific">Hymenolepis diminuta</name>
    <name type="common">Rat tapeworm</name>
    <dbReference type="NCBI Taxonomy" id="6216"/>
    <lineage>
        <taxon>Eukaryota</taxon>
        <taxon>Metazoa</taxon>
        <taxon>Spiralia</taxon>
        <taxon>Lophotrochozoa</taxon>
        <taxon>Platyhelminthes</taxon>
        <taxon>Cestoda</taxon>
        <taxon>Eucestoda</taxon>
        <taxon>Cyclophyllidea</taxon>
        <taxon>Hymenolepididae</taxon>
        <taxon>Hymenolepis</taxon>
    </lineage>
</organism>
<dbReference type="InterPro" id="IPR014848">
    <property type="entry name" value="Rgp1"/>
</dbReference>
<dbReference type="OrthoDB" id="1918at2759"/>
<dbReference type="WBParaSite" id="HDID_0000842801-mRNA-1">
    <property type="protein sequence ID" value="HDID_0000842801-mRNA-1"/>
    <property type="gene ID" value="HDID_0000842801"/>
</dbReference>
<evidence type="ECO:0000313" key="3">
    <source>
        <dbReference type="Proteomes" id="UP000274504"/>
    </source>
</evidence>
<dbReference type="Proteomes" id="UP000274504">
    <property type="component" value="Unassembled WGS sequence"/>
</dbReference>
<sequence length="510" mass="57579">MSDLDITAQIYEPQVFLCGEVFRCEVCITASDSKSAWKIRTIEGVLVGQYRLNLPSISEHLKDSSSMNNDFNKLSLEEKLKMGDVYTFGLDPQSYVSWIRPLKSTTQFPFQLGVERQTAKIILKTRLPENLPPSYRGHIIRFAYKVLVKVDVDDKPTQLLRLPFRVLPTVTSYYPLDSFSTPSASGLMSNTYSESQSVCDRISDPFYVDFNSQVVYGNNPFENGSLQKTAMHPAVYEKLYQLYIDDQVSSTVNSGKKSKKNKNKRARTASLSQSPSSMFAEIVSSGPLASFMISAPNGHICRIGIFKMIARLGDSLRGYLDFRTTSLPSFECIIRAQTYEYFDSSPQTDVYPDKDLSFFSFPIDVPSVSKSKALKLPENAMKTTWFETKLECANTKFLPFSIPLPINAPAEFMLASRYWNGVCRVHWCIRFDFIVAKANPRKKSLSTPDLGLYNLFLRDTPISKNPEYTSSIDCETQTLPWELPVCVIPNGPTVFLLPTHSVSTCNFTES</sequence>
<dbReference type="PANTHER" id="PTHR12507">
    <property type="entry name" value="REDUCED GROWTH PHENOTYPE 1 RGP1, YEAST -RELATED"/>
    <property type="match status" value="1"/>
</dbReference>
<evidence type="ECO:0000256" key="1">
    <source>
        <dbReference type="SAM" id="MobiDB-lite"/>
    </source>
</evidence>
<dbReference type="SUPFAM" id="SSF81296">
    <property type="entry name" value="E set domains"/>
    <property type="match status" value="1"/>
</dbReference>